<reference evidence="2 3" key="1">
    <citation type="journal article" date="2019" name="Sci. Rep.">
        <title>Orb-weaving spider Araneus ventricosus genome elucidates the spidroin gene catalogue.</title>
        <authorList>
            <person name="Kono N."/>
            <person name="Nakamura H."/>
            <person name="Ohtoshi R."/>
            <person name="Moran D.A.P."/>
            <person name="Shinohara A."/>
            <person name="Yoshida Y."/>
            <person name="Fujiwara M."/>
            <person name="Mori M."/>
            <person name="Tomita M."/>
            <person name="Arakawa K."/>
        </authorList>
    </citation>
    <scope>NUCLEOTIDE SEQUENCE [LARGE SCALE GENOMIC DNA]</scope>
</reference>
<gene>
    <name evidence="2" type="ORF">AVEN_247967_1</name>
</gene>
<evidence type="ECO:0000313" key="2">
    <source>
        <dbReference type="EMBL" id="GBM04100.1"/>
    </source>
</evidence>
<dbReference type="EMBL" id="BGPR01000198">
    <property type="protein sequence ID" value="GBM04100.1"/>
    <property type="molecule type" value="Genomic_DNA"/>
</dbReference>
<keyword evidence="3" id="KW-1185">Reference proteome</keyword>
<feature type="region of interest" description="Disordered" evidence="1">
    <location>
        <begin position="95"/>
        <end position="118"/>
    </location>
</feature>
<sequence>MKNKEEVSVQNRFHAANALPQRVTEMKLRCTITPDLFQCDQPFSWTAHCILYTTFSTAKCNVSPGMVSMVSNLVLAPIRKIFSQRSLKCHQIWWGDGDSRRHGEKDSIITKNSSESRR</sequence>
<dbReference type="AlphaFoldDB" id="A0A4Y2CIC1"/>
<evidence type="ECO:0000256" key="1">
    <source>
        <dbReference type="SAM" id="MobiDB-lite"/>
    </source>
</evidence>
<proteinExistence type="predicted"/>
<dbReference type="Proteomes" id="UP000499080">
    <property type="component" value="Unassembled WGS sequence"/>
</dbReference>
<evidence type="ECO:0000313" key="3">
    <source>
        <dbReference type="Proteomes" id="UP000499080"/>
    </source>
</evidence>
<organism evidence="2 3">
    <name type="scientific">Araneus ventricosus</name>
    <name type="common">Orbweaver spider</name>
    <name type="synonym">Epeira ventricosa</name>
    <dbReference type="NCBI Taxonomy" id="182803"/>
    <lineage>
        <taxon>Eukaryota</taxon>
        <taxon>Metazoa</taxon>
        <taxon>Ecdysozoa</taxon>
        <taxon>Arthropoda</taxon>
        <taxon>Chelicerata</taxon>
        <taxon>Arachnida</taxon>
        <taxon>Araneae</taxon>
        <taxon>Araneomorphae</taxon>
        <taxon>Entelegynae</taxon>
        <taxon>Araneoidea</taxon>
        <taxon>Araneidae</taxon>
        <taxon>Araneus</taxon>
    </lineage>
</organism>
<feature type="compositionally biased region" description="Basic and acidic residues" evidence="1">
    <location>
        <begin position="97"/>
        <end position="118"/>
    </location>
</feature>
<accession>A0A4Y2CIC1</accession>
<name>A0A4Y2CIC1_ARAVE</name>
<protein>
    <submittedName>
        <fullName evidence="2">Uncharacterized protein</fullName>
    </submittedName>
</protein>
<comment type="caution">
    <text evidence="2">The sequence shown here is derived from an EMBL/GenBank/DDBJ whole genome shotgun (WGS) entry which is preliminary data.</text>
</comment>